<dbReference type="GO" id="GO:0016787">
    <property type="term" value="F:hydrolase activity"/>
    <property type="evidence" value="ECO:0007669"/>
    <property type="project" value="UniProtKB-KW"/>
</dbReference>
<dbReference type="InterPro" id="IPR002772">
    <property type="entry name" value="Glyco_hydro_3_C"/>
</dbReference>
<dbReference type="PANTHER" id="PTHR42715">
    <property type="entry name" value="BETA-GLUCOSIDASE"/>
    <property type="match status" value="1"/>
</dbReference>
<comment type="caution">
    <text evidence="7">The sequence shown here is derived from an EMBL/GenBank/DDBJ whole genome shotgun (WGS) entry which is preliminary data.</text>
</comment>
<dbReference type="Proteomes" id="UP000631535">
    <property type="component" value="Unassembled WGS sequence"/>
</dbReference>
<dbReference type="Pfam" id="PF00933">
    <property type="entry name" value="Glyco_hydro_3"/>
    <property type="match status" value="1"/>
</dbReference>
<evidence type="ECO:0000259" key="6">
    <source>
        <dbReference type="SMART" id="SM01217"/>
    </source>
</evidence>
<dbReference type="InterPro" id="IPR026891">
    <property type="entry name" value="Fn3-like"/>
</dbReference>
<dbReference type="InterPro" id="IPR013783">
    <property type="entry name" value="Ig-like_fold"/>
</dbReference>
<evidence type="ECO:0000256" key="2">
    <source>
        <dbReference type="ARBA" id="ARBA00022801"/>
    </source>
</evidence>
<dbReference type="Pfam" id="PF01915">
    <property type="entry name" value="Glyco_hydro_3_C"/>
    <property type="match status" value="1"/>
</dbReference>
<dbReference type="SMART" id="SM01217">
    <property type="entry name" value="Fn3_like"/>
    <property type="match status" value="1"/>
</dbReference>
<dbReference type="Pfam" id="PF14310">
    <property type="entry name" value="Fn3-like"/>
    <property type="match status" value="1"/>
</dbReference>
<dbReference type="Gene3D" id="2.60.40.10">
    <property type="entry name" value="Immunoglobulins"/>
    <property type="match status" value="1"/>
</dbReference>
<feature type="region of interest" description="Disordered" evidence="5">
    <location>
        <begin position="312"/>
        <end position="345"/>
    </location>
</feature>
<evidence type="ECO:0000256" key="4">
    <source>
        <dbReference type="RuleBase" id="RU361161"/>
    </source>
</evidence>
<keyword evidence="2 4" id="KW-0378">Hydrolase</keyword>
<dbReference type="Gene3D" id="3.20.20.300">
    <property type="entry name" value="Glycoside hydrolase, family 3, N-terminal domain"/>
    <property type="match status" value="1"/>
</dbReference>
<evidence type="ECO:0000256" key="3">
    <source>
        <dbReference type="ARBA" id="ARBA00023277"/>
    </source>
</evidence>
<dbReference type="PROSITE" id="PS00775">
    <property type="entry name" value="GLYCOSYL_HYDROL_F3"/>
    <property type="match status" value="1"/>
</dbReference>
<dbReference type="InterPro" id="IPR050288">
    <property type="entry name" value="Cellulose_deg_GH3"/>
</dbReference>
<dbReference type="SUPFAM" id="SSF52279">
    <property type="entry name" value="Beta-D-glucan exohydrolase, C-terminal domain"/>
    <property type="match status" value="1"/>
</dbReference>
<dbReference type="EMBL" id="BMMP01000006">
    <property type="protein sequence ID" value="GGO48275.1"/>
    <property type="molecule type" value="Genomic_DNA"/>
</dbReference>
<dbReference type="InterPro" id="IPR017853">
    <property type="entry name" value="GH"/>
</dbReference>
<dbReference type="PANTHER" id="PTHR42715:SF10">
    <property type="entry name" value="BETA-GLUCOSIDASE"/>
    <property type="match status" value="1"/>
</dbReference>
<organism evidence="7 8">
    <name type="scientific">Streptomyces daqingensis</name>
    <dbReference type="NCBI Taxonomy" id="1472640"/>
    <lineage>
        <taxon>Bacteria</taxon>
        <taxon>Bacillati</taxon>
        <taxon>Actinomycetota</taxon>
        <taxon>Actinomycetes</taxon>
        <taxon>Kitasatosporales</taxon>
        <taxon>Streptomycetaceae</taxon>
        <taxon>Streptomyces</taxon>
    </lineage>
</organism>
<name>A0ABQ2M7S5_9ACTN</name>
<evidence type="ECO:0000256" key="5">
    <source>
        <dbReference type="SAM" id="MobiDB-lite"/>
    </source>
</evidence>
<dbReference type="InterPro" id="IPR019800">
    <property type="entry name" value="Glyco_hydro_3_AS"/>
</dbReference>
<keyword evidence="4" id="KW-0326">Glycosidase</keyword>
<comment type="similarity">
    <text evidence="1 4">Belongs to the glycosyl hydrolase 3 family.</text>
</comment>
<dbReference type="RefSeq" id="WP_189036983.1">
    <property type="nucleotide sequence ID" value="NZ_BMMP01000006.1"/>
</dbReference>
<dbReference type="Gene3D" id="2.60.120.260">
    <property type="entry name" value="Galactose-binding domain-like"/>
    <property type="match status" value="1"/>
</dbReference>
<evidence type="ECO:0000256" key="1">
    <source>
        <dbReference type="ARBA" id="ARBA00005336"/>
    </source>
</evidence>
<proteinExistence type="inferred from homology"/>
<keyword evidence="3" id="KW-0119">Carbohydrate metabolism</keyword>
<gene>
    <name evidence="7" type="ORF">GCM10012287_22880</name>
</gene>
<dbReference type="PRINTS" id="PR00133">
    <property type="entry name" value="GLHYDRLASE3"/>
</dbReference>
<sequence>MTGVGRHAPGGLSDARLGELVSRLGVEERVRVVTGATAWTLPPLPAVGLRPLTVSDGPIGVRGRGTAPTTSAQLPAPSALAATWDEGLLDELGALMAAEARAKSADVVLAPVVNLQRTPLGGRHFECFSEDPLLSGRLAVAYVRALQRNGVGACVKHFVANDSETQRTVYHSRLSVRALREVYLAPFERVVKDAGVWMLMAAYNGLTVGRGPESEGPGEPADSAPATEHRWLLRELLKEEWEFDGVVVSDWMATNSTAASARNGLDLVMPGPGGPWGTALREAVRAGEVPLEDVDDKVRRILRLAALSGTETSPQAPAADLSAGRPGGELPSGGRRLEAASGDEPATRAVLRRAAARATVVLRNDGLLPLPPSTSRIALIGANALEPFVQGGGSAHVTAPYVSRPLDALREAFPSAAVTAHRGGRTLSHAPLMEAAHVDGGQVALTVLGPGERQLETRTLPLPWDGVVRGLPAEAVSVHVEARIGLREAGEHLLEAAPAGAHRIEIDGSVLSESTHRVGKEALLDSSANHPRGYVRTVQVPCGGRRLSLTATVQAVDAGPFGRFARVELRHLPPGPGDGEEIAEAVRAAGEADVAVVVVGTNHETESEGWDRESLELPGRQCELVERVAAANPRTVAVVNAGAPVLLPWLDSPDGAPATLWWWLPGQEAGASLADVLTGAAEPSGRLPWTLPASHGDVPVSDGVPRDGVIDYAEDLDVGHRGWDRLARTPARDFGFGLGYADWSYGPPRAGPWRAGEPLKVTVPVRNTGVRPSREVVQLYLEAPRAAAGPSGASPRRPLRWLAGFTVVEAAPGATATASVRVAPRAFEVWDEAACGWRTPAGEYRLLAAHSSRDVRGEVTVPVRTEA</sequence>
<protein>
    <submittedName>
        <fullName evidence="7">Glycosyl hydrolase</fullName>
    </submittedName>
</protein>
<dbReference type="InterPro" id="IPR036962">
    <property type="entry name" value="Glyco_hydro_3_N_sf"/>
</dbReference>
<dbReference type="InterPro" id="IPR036881">
    <property type="entry name" value="Glyco_hydro_3_C_sf"/>
</dbReference>
<evidence type="ECO:0000313" key="8">
    <source>
        <dbReference type="Proteomes" id="UP000631535"/>
    </source>
</evidence>
<dbReference type="SUPFAM" id="SSF51445">
    <property type="entry name" value="(Trans)glycosidases"/>
    <property type="match status" value="1"/>
</dbReference>
<reference evidence="8" key="1">
    <citation type="journal article" date="2019" name="Int. J. Syst. Evol. Microbiol.">
        <title>The Global Catalogue of Microorganisms (GCM) 10K type strain sequencing project: providing services to taxonomists for standard genome sequencing and annotation.</title>
        <authorList>
            <consortium name="The Broad Institute Genomics Platform"/>
            <consortium name="The Broad Institute Genome Sequencing Center for Infectious Disease"/>
            <person name="Wu L."/>
            <person name="Ma J."/>
        </authorList>
    </citation>
    <scope>NUCLEOTIDE SEQUENCE [LARGE SCALE GENOMIC DNA]</scope>
    <source>
        <strain evidence="8">CGMCC 4.7178</strain>
    </source>
</reference>
<keyword evidence="8" id="KW-1185">Reference proteome</keyword>
<evidence type="ECO:0000313" key="7">
    <source>
        <dbReference type="EMBL" id="GGO48275.1"/>
    </source>
</evidence>
<dbReference type="InterPro" id="IPR001764">
    <property type="entry name" value="Glyco_hydro_3_N"/>
</dbReference>
<feature type="domain" description="Fibronectin type III-like" evidence="6">
    <location>
        <begin position="775"/>
        <end position="852"/>
    </location>
</feature>
<accession>A0ABQ2M7S5</accession>
<dbReference type="Gene3D" id="3.40.50.1700">
    <property type="entry name" value="Glycoside hydrolase family 3 C-terminal domain"/>
    <property type="match status" value="1"/>
</dbReference>